<protein>
    <recommendedName>
        <fullName evidence="1">DUF7979 domain-containing protein</fullName>
    </recommendedName>
</protein>
<comment type="caution">
    <text evidence="2">The sequence shown here is derived from an EMBL/GenBank/DDBJ whole genome shotgun (WGS) entry which is preliminary data.</text>
</comment>
<dbReference type="EMBL" id="JBHUDL010000010">
    <property type="protein sequence ID" value="MFD1634774.1"/>
    <property type="molecule type" value="Genomic_DNA"/>
</dbReference>
<feature type="domain" description="DUF7979" evidence="1">
    <location>
        <begin position="49"/>
        <end position="110"/>
    </location>
</feature>
<accession>A0ABD6D032</accession>
<dbReference type="Proteomes" id="UP001597075">
    <property type="component" value="Unassembled WGS sequence"/>
</dbReference>
<sequence length="115" mass="12087">MIGCPSGRPLLAAVAAVSLVTTGCLGVGPSPPATPTATPTASVGTDCPPALTVYALDEDPANLDSVVDYENLSAEKRATFDRARNERVTDFAYDWRDIDVVAYDGAYYRTGVVVC</sequence>
<proteinExistence type="predicted"/>
<reference evidence="2 3" key="1">
    <citation type="journal article" date="2019" name="Int. J. Syst. Evol. Microbiol.">
        <title>The Global Catalogue of Microorganisms (GCM) 10K type strain sequencing project: providing services to taxonomists for standard genome sequencing and annotation.</title>
        <authorList>
            <consortium name="The Broad Institute Genomics Platform"/>
            <consortium name="The Broad Institute Genome Sequencing Center for Infectious Disease"/>
            <person name="Wu L."/>
            <person name="Ma J."/>
        </authorList>
    </citation>
    <scope>NUCLEOTIDE SEQUENCE [LARGE SCALE GENOMIC DNA]</scope>
    <source>
        <strain evidence="2 3">CGMCC 1.10594</strain>
    </source>
</reference>
<name>A0ABD6D032_9EURY</name>
<evidence type="ECO:0000259" key="1">
    <source>
        <dbReference type="Pfam" id="PF25934"/>
    </source>
</evidence>
<dbReference type="RefSeq" id="WP_256405017.1">
    <property type="nucleotide sequence ID" value="NZ_CP187151.1"/>
</dbReference>
<organism evidence="2 3">
    <name type="scientific">Haloplanus ruber</name>
    <dbReference type="NCBI Taxonomy" id="869892"/>
    <lineage>
        <taxon>Archaea</taxon>
        <taxon>Methanobacteriati</taxon>
        <taxon>Methanobacteriota</taxon>
        <taxon>Stenosarchaea group</taxon>
        <taxon>Halobacteria</taxon>
        <taxon>Halobacteriales</taxon>
        <taxon>Haloferacaceae</taxon>
        <taxon>Haloplanus</taxon>
    </lineage>
</organism>
<gene>
    <name evidence="2" type="ORF">ACFSBJ_13665</name>
</gene>
<evidence type="ECO:0000313" key="2">
    <source>
        <dbReference type="EMBL" id="MFD1634774.1"/>
    </source>
</evidence>
<keyword evidence="3" id="KW-1185">Reference proteome</keyword>
<dbReference type="Pfam" id="PF25934">
    <property type="entry name" value="DUF7979"/>
    <property type="match status" value="1"/>
</dbReference>
<dbReference type="AlphaFoldDB" id="A0ABD6D032"/>
<dbReference type="InterPro" id="IPR058285">
    <property type="entry name" value="DUF7979"/>
</dbReference>
<evidence type="ECO:0000313" key="3">
    <source>
        <dbReference type="Proteomes" id="UP001597075"/>
    </source>
</evidence>